<keyword evidence="11" id="KW-1185">Reference proteome</keyword>
<keyword evidence="7 9" id="KW-0333">Golgi apparatus</keyword>
<dbReference type="EMBL" id="JAXCGZ010016999">
    <property type="protein sequence ID" value="KAK7069211.1"/>
    <property type="molecule type" value="Genomic_DNA"/>
</dbReference>
<evidence type="ECO:0000256" key="7">
    <source>
        <dbReference type="ARBA" id="ARBA00023034"/>
    </source>
</evidence>
<dbReference type="AlphaFoldDB" id="A0AAN8WNB9"/>
<sequence length="310" mass="35597">MTHVDVASEGIWNPFSGGRHRKSNKNYKAKMDNLPPQEEEDVILNEDPKYPRTRDWLYDHIYFSFYDGTRLYTNQEYIGGMVSRKPHHDEFSMLSQVQSRAVKYLKNVAPGIYTKDYCNAIRYRTIPTVGLEADVTCNNTITGDVDRVSLILPFKTPRITYHHSITPAISINIIVPLRGRVETLKLFLRNLEEILQGSQIHAGLTVVYFEDVNSQEVKRLLEESDVKISNLRTQYILLEGERTFSRGLGLQTGVERSILPSDIVFFSDVDVLFTKDFLVRCRANPVQGHQDINAWRVNSTTKNVLRTQVG</sequence>
<keyword evidence="3 9" id="KW-0808">Transferase</keyword>
<keyword evidence="6" id="KW-1133">Transmembrane helix</keyword>
<comment type="caution">
    <text evidence="10">The sequence shown here is derived from an EMBL/GenBank/DDBJ whole genome shotgun (WGS) entry which is preliminary data.</text>
</comment>
<evidence type="ECO:0000256" key="5">
    <source>
        <dbReference type="ARBA" id="ARBA00022968"/>
    </source>
</evidence>
<dbReference type="EC" id="2.4.1.-" evidence="9"/>
<dbReference type="InterPro" id="IPR008428">
    <property type="entry name" value="Chond_GalNAc"/>
</dbReference>
<evidence type="ECO:0000256" key="9">
    <source>
        <dbReference type="RuleBase" id="RU364016"/>
    </source>
</evidence>
<reference evidence="10 11" key="1">
    <citation type="submission" date="2023-11" db="EMBL/GenBank/DDBJ databases">
        <title>Halocaridina rubra genome assembly.</title>
        <authorList>
            <person name="Smith C."/>
        </authorList>
    </citation>
    <scope>NUCLEOTIDE SEQUENCE [LARGE SCALE GENOMIC DNA]</scope>
    <source>
        <strain evidence="10">EP-1</strain>
        <tissue evidence="10">Whole</tissue>
    </source>
</reference>
<dbReference type="SUPFAM" id="SSF53448">
    <property type="entry name" value="Nucleotide-diphospho-sugar transferases"/>
    <property type="match status" value="1"/>
</dbReference>
<dbReference type="InterPro" id="IPR051227">
    <property type="entry name" value="CS_glycosyltransferase"/>
</dbReference>
<dbReference type="Proteomes" id="UP001381693">
    <property type="component" value="Unassembled WGS sequence"/>
</dbReference>
<comment type="subcellular location">
    <subcellularLocation>
        <location evidence="1 9">Golgi apparatus</location>
        <location evidence="1 9">Golgi stack membrane</location>
        <topology evidence="1 9">Single-pass type II membrane protein</topology>
    </subcellularLocation>
</comment>
<comment type="similarity">
    <text evidence="2 9">Belongs to the chondroitin N-acetylgalactosaminyltransferase family.</text>
</comment>
<dbReference type="GO" id="GO:0047238">
    <property type="term" value="F:glucuronosyl-N-acetylgalactosaminyl-proteoglycan 4-beta-N-acetylgalactosaminyltransferase activity"/>
    <property type="evidence" value="ECO:0007669"/>
    <property type="project" value="TreeGrafter"/>
</dbReference>
<dbReference type="Pfam" id="PF05679">
    <property type="entry name" value="CHGN"/>
    <property type="match status" value="1"/>
</dbReference>
<evidence type="ECO:0000256" key="8">
    <source>
        <dbReference type="ARBA" id="ARBA00023136"/>
    </source>
</evidence>
<name>A0AAN8WNB9_HALRR</name>
<gene>
    <name evidence="10" type="primary">CSGALNACT2</name>
    <name evidence="10" type="ORF">SK128_000141</name>
</gene>
<evidence type="ECO:0000313" key="11">
    <source>
        <dbReference type="Proteomes" id="UP001381693"/>
    </source>
</evidence>
<organism evidence="10 11">
    <name type="scientific">Halocaridina rubra</name>
    <name type="common">Hawaiian red shrimp</name>
    <dbReference type="NCBI Taxonomy" id="373956"/>
    <lineage>
        <taxon>Eukaryota</taxon>
        <taxon>Metazoa</taxon>
        <taxon>Ecdysozoa</taxon>
        <taxon>Arthropoda</taxon>
        <taxon>Crustacea</taxon>
        <taxon>Multicrustacea</taxon>
        <taxon>Malacostraca</taxon>
        <taxon>Eumalacostraca</taxon>
        <taxon>Eucarida</taxon>
        <taxon>Decapoda</taxon>
        <taxon>Pleocyemata</taxon>
        <taxon>Caridea</taxon>
        <taxon>Atyoidea</taxon>
        <taxon>Atyidae</taxon>
        <taxon>Halocaridina</taxon>
    </lineage>
</organism>
<protein>
    <recommendedName>
        <fullName evidence="9">Hexosyltransferase</fullName>
        <ecNumber evidence="9">2.4.1.-</ecNumber>
    </recommendedName>
</protein>
<dbReference type="Gene3D" id="3.90.550.10">
    <property type="entry name" value="Spore Coat Polysaccharide Biosynthesis Protein SpsA, Chain A"/>
    <property type="match status" value="1"/>
</dbReference>
<evidence type="ECO:0000256" key="2">
    <source>
        <dbReference type="ARBA" id="ARBA00009239"/>
    </source>
</evidence>
<evidence type="ECO:0000256" key="4">
    <source>
        <dbReference type="ARBA" id="ARBA00022692"/>
    </source>
</evidence>
<dbReference type="InterPro" id="IPR029044">
    <property type="entry name" value="Nucleotide-diphossugar_trans"/>
</dbReference>
<keyword evidence="8" id="KW-0472">Membrane</keyword>
<accession>A0AAN8WNB9</accession>
<evidence type="ECO:0000313" key="10">
    <source>
        <dbReference type="EMBL" id="KAK7069211.1"/>
    </source>
</evidence>
<evidence type="ECO:0000256" key="3">
    <source>
        <dbReference type="ARBA" id="ARBA00022679"/>
    </source>
</evidence>
<keyword evidence="5 9" id="KW-0735">Signal-anchor</keyword>
<keyword evidence="4" id="KW-0812">Transmembrane</keyword>
<evidence type="ECO:0000256" key="6">
    <source>
        <dbReference type="ARBA" id="ARBA00022989"/>
    </source>
</evidence>
<proteinExistence type="inferred from homology"/>
<dbReference type="GO" id="GO:0032580">
    <property type="term" value="C:Golgi cisterna membrane"/>
    <property type="evidence" value="ECO:0007669"/>
    <property type="project" value="UniProtKB-SubCell"/>
</dbReference>
<evidence type="ECO:0000256" key="1">
    <source>
        <dbReference type="ARBA" id="ARBA00004447"/>
    </source>
</evidence>
<keyword evidence="10" id="KW-0328">Glycosyltransferase</keyword>
<dbReference type="PANTHER" id="PTHR12369:SF45">
    <property type="entry name" value="HEXOSYLTRANSFERASE"/>
    <property type="match status" value="1"/>
</dbReference>
<dbReference type="PANTHER" id="PTHR12369">
    <property type="entry name" value="CHONDROITIN SYNTHASE"/>
    <property type="match status" value="1"/>
</dbReference>